<evidence type="ECO:0000256" key="1">
    <source>
        <dbReference type="SAM" id="MobiDB-lite"/>
    </source>
</evidence>
<dbReference type="Proteomes" id="UP001595851">
    <property type="component" value="Unassembled WGS sequence"/>
</dbReference>
<evidence type="ECO:0000313" key="2">
    <source>
        <dbReference type="EMBL" id="MFC4015844.1"/>
    </source>
</evidence>
<dbReference type="RefSeq" id="WP_379535645.1">
    <property type="nucleotide sequence ID" value="NZ_JBHSBI010000051.1"/>
</dbReference>
<accession>A0ABV8GS96</accession>
<reference evidence="3" key="1">
    <citation type="journal article" date="2019" name="Int. J. Syst. Evol. Microbiol.">
        <title>The Global Catalogue of Microorganisms (GCM) 10K type strain sequencing project: providing services to taxonomists for standard genome sequencing and annotation.</title>
        <authorList>
            <consortium name="The Broad Institute Genomics Platform"/>
            <consortium name="The Broad Institute Genome Sequencing Center for Infectious Disease"/>
            <person name="Wu L."/>
            <person name="Ma J."/>
        </authorList>
    </citation>
    <scope>NUCLEOTIDE SEQUENCE [LARGE SCALE GENOMIC DNA]</scope>
    <source>
        <strain evidence="3">TBRC 1276</strain>
    </source>
</reference>
<gene>
    <name evidence="2" type="ORF">ACFOY2_52145</name>
</gene>
<sequence length="152" mass="15539">MLTTRTTRFSRPARRPMTHAVLVLVLLVCAVFTHGGACAAVELSEPTAHGAGLGGRAAHSAGSESGAAHGVSSEDDAAHGVGCLHHGLPVRHQHGTEQDCSAISPVHVPMCVTMAAACSLSASESTAEAPASQAHLSPFAPSCRENLCVMRL</sequence>
<organism evidence="2 3">
    <name type="scientific">Nonomuraea purpurea</name>
    <dbReference type="NCBI Taxonomy" id="1849276"/>
    <lineage>
        <taxon>Bacteria</taxon>
        <taxon>Bacillati</taxon>
        <taxon>Actinomycetota</taxon>
        <taxon>Actinomycetes</taxon>
        <taxon>Streptosporangiales</taxon>
        <taxon>Streptosporangiaceae</taxon>
        <taxon>Nonomuraea</taxon>
    </lineage>
</organism>
<proteinExistence type="predicted"/>
<keyword evidence="3" id="KW-1185">Reference proteome</keyword>
<feature type="region of interest" description="Disordered" evidence="1">
    <location>
        <begin position="50"/>
        <end position="74"/>
    </location>
</feature>
<feature type="compositionally biased region" description="Low complexity" evidence="1">
    <location>
        <begin position="56"/>
        <end position="71"/>
    </location>
</feature>
<name>A0ABV8GS96_9ACTN</name>
<dbReference type="EMBL" id="JBHSBI010000051">
    <property type="protein sequence ID" value="MFC4015844.1"/>
    <property type="molecule type" value="Genomic_DNA"/>
</dbReference>
<evidence type="ECO:0000313" key="3">
    <source>
        <dbReference type="Proteomes" id="UP001595851"/>
    </source>
</evidence>
<comment type="caution">
    <text evidence="2">The sequence shown here is derived from an EMBL/GenBank/DDBJ whole genome shotgun (WGS) entry which is preliminary data.</text>
</comment>
<protein>
    <submittedName>
        <fullName evidence="2">Uncharacterized protein</fullName>
    </submittedName>
</protein>